<dbReference type="Proteomes" id="UP000448762">
    <property type="component" value="Unassembled WGS sequence"/>
</dbReference>
<evidence type="ECO:0000313" key="5">
    <source>
        <dbReference type="EMBL" id="OTN94544.1"/>
    </source>
</evidence>
<feature type="chain" id="PRO_5011913129" description="LPXTG cell wall anchor domain-containing protein" evidence="2">
    <location>
        <begin position="23"/>
        <end position="104"/>
    </location>
</feature>
<evidence type="ECO:0000313" key="3">
    <source>
        <dbReference type="EMBL" id="AYM72634.1"/>
    </source>
</evidence>
<organism evidence="4 8">
    <name type="scientific">Enterococcus faecium</name>
    <name type="common">Streptococcus faecium</name>
    <dbReference type="NCBI Taxonomy" id="1352"/>
    <lineage>
        <taxon>Bacteria</taxon>
        <taxon>Bacillati</taxon>
        <taxon>Bacillota</taxon>
        <taxon>Bacilli</taxon>
        <taxon>Lactobacillales</taxon>
        <taxon>Enterococcaceae</taxon>
        <taxon>Enterococcus</taxon>
    </lineage>
</organism>
<evidence type="ECO:0008006" key="9">
    <source>
        <dbReference type="Google" id="ProtNLM"/>
    </source>
</evidence>
<dbReference type="Proteomes" id="UP000194885">
    <property type="component" value="Unassembled WGS sequence"/>
</dbReference>
<feature type="transmembrane region" description="Helical" evidence="1">
    <location>
        <begin position="76"/>
        <end position="93"/>
    </location>
</feature>
<reference evidence="3 7" key="3">
    <citation type="submission" date="2018-10" db="EMBL/GenBank/DDBJ databases">
        <title>Escaping from acidified nitrite in gastric host defense: Transcriptomic basis for resistance to free nitrous acid in Enterococcus faecalis.</title>
        <authorList>
            <person name="Yu Z."/>
            <person name="Shi D."/>
            <person name="Liu W."/>
            <person name="Meng F."/>
        </authorList>
    </citation>
    <scope>NUCLEOTIDE SEQUENCE [LARGE SCALE GENOMIC DNA]</scope>
    <source>
        <strain evidence="3 7">JE1</strain>
    </source>
</reference>
<dbReference type="EMBL" id="NGKW01000002">
    <property type="protein sequence ID" value="OTN94544.1"/>
    <property type="molecule type" value="Genomic_DNA"/>
</dbReference>
<dbReference type="AlphaFoldDB" id="A0A242FPJ1"/>
<reference evidence="4 8" key="2">
    <citation type="submission" date="2018-07" db="EMBL/GenBank/DDBJ databases">
        <title>High quality draft genome sequencing of Enterococcus faecium exhibiting probiotic potential isolated from mucus of freshwater fish.</title>
        <authorList>
            <person name="El-Jeni R."/>
            <person name="Ghedira K."/>
            <person name="Abdelhak S."/>
            <person name="El-Bour M."/>
            <person name="Bouhaouala-Zahar B."/>
        </authorList>
    </citation>
    <scope>NUCLEOTIDE SEQUENCE [LARGE SCALE GENOMIC DNA]</scope>
    <source>
        <strain evidence="4 8">R.A73</strain>
    </source>
</reference>
<protein>
    <recommendedName>
        <fullName evidence="9">LPXTG cell wall anchor domain-containing protein</fullName>
    </recommendedName>
</protein>
<evidence type="ECO:0000313" key="6">
    <source>
        <dbReference type="Proteomes" id="UP000194885"/>
    </source>
</evidence>
<proteinExistence type="predicted"/>
<keyword evidence="1" id="KW-0472">Membrane</keyword>
<feature type="signal peptide" evidence="2">
    <location>
        <begin position="1"/>
        <end position="22"/>
    </location>
</feature>
<evidence type="ECO:0000256" key="1">
    <source>
        <dbReference type="SAM" id="Phobius"/>
    </source>
</evidence>
<accession>A0A242FPJ1</accession>
<dbReference type="EMBL" id="QOVC01000015">
    <property type="protein sequence ID" value="KAA0686407.1"/>
    <property type="molecule type" value="Genomic_DNA"/>
</dbReference>
<dbReference type="EMBL" id="CP033041">
    <property type="protein sequence ID" value="AYM72634.1"/>
    <property type="molecule type" value="Genomic_DNA"/>
</dbReference>
<sequence>MKWAIRLGFFLLMFGIALPVSATEKTTSEAGISFYQENNQGKHVPMEKVTITENSTEKPMAMEEMLFPKTNENTCWLLIILGVCLIMIAEMLYRMKKKNKQSRR</sequence>
<reference evidence="5 6" key="1">
    <citation type="submission" date="2017-05" db="EMBL/GenBank/DDBJ databases">
        <title>The Genome Sequence of Enterococcus faecium 7H8_DIV0219.</title>
        <authorList>
            <consortium name="The Broad Institute Genomics Platform"/>
            <consortium name="The Broad Institute Genomic Center for Infectious Diseases"/>
            <person name="Earl A."/>
            <person name="Manson A."/>
            <person name="Schwartman J."/>
            <person name="Gilmore M."/>
            <person name="Abouelleil A."/>
            <person name="Cao P."/>
            <person name="Chapman S."/>
            <person name="Cusick C."/>
            <person name="Shea T."/>
            <person name="Young S."/>
            <person name="Neafsey D."/>
            <person name="Nusbaum C."/>
            <person name="Birren B."/>
        </authorList>
    </citation>
    <scope>NUCLEOTIDE SEQUENCE [LARGE SCALE GENOMIC DNA]</scope>
    <source>
        <strain evidence="5 6">7H8_DIV0219</strain>
    </source>
</reference>
<keyword evidence="1" id="KW-0812">Transmembrane</keyword>
<evidence type="ECO:0000313" key="8">
    <source>
        <dbReference type="Proteomes" id="UP000448762"/>
    </source>
</evidence>
<gene>
    <name evidence="5" type="ORF">A5810_000787</name>
    <name evidence="3" type="ORF">D9Z05_04895</name>
    <name evidence="4" type="ORF">DTX73_14115</name>
</gene>
<dbReference type="RefSeq" id="WP_038398619.1">
    <property type="nucleotide sequence ID" value="NZ_CABGQB010000001.1"/>
</dbReference>
<dbReference type="Proteomes" id="UP000275747">
    <property type="component" value="Chromosome"/>
</dbReference>
<keyword evidence="2" id="KW-0732">Signal</keyword>
<evidence type="ECO:0000256" key="2">
    <source>
        <dbReference type="SAM" id="SignalP"/>
    </source>
</evidence>
<evidence type="ECO:0000313" key="4">
    <source>
        <dbReference type="EMBL" id="KAA0686407.1"/>
    </source>
</evidence>
<keyword evidence="1" id="KW-1133">Transmembrane helix</keyword>
<name>A0A242FPJ1_ENTFC</name>
<evidence type="ECO:0000313" key="7">
    <source>
        <dbReference type="Proteomes" id="UP000275747"/>
    </source>
</evidence>